<dbReference type="EC" id="3.4.23.-" evidence="2"/>
<keyword evidence="1" id="KW-0472">Membrane</keyword>
<proteinExistence type="predicted"/>
<reference evidence="2" key="1">
    <citation type="journal article" date="2022" name="Mol. Ecol. Resour.">
        <title>The complete and closed genome of the facultative generalist Candidatus Endoriftia persephone from deep-sea hydrothermal vents.</title>
        <authorList>
            <person name="de Oliveira A.L."/>
            <person name="Srivastava A."/>
            <person name="Espada-Hinojosa S."/>
            <person name="Bright M."/>
        </authorList>
    </citation>
    <scope>NUCLEOTIDE SEQUENCE</scope>
    <source>
        <strain evidence="2">Tica-EPR-9o50.N</strain>
    </source>
</reference>
<dbReference type="InterPro" id="IPR001969">
    <property type="entry name" value="Aspartic_peptidase_AS"/>
</dbReference>
<keyword evidence="2" id="KW-0378">Hydrolase</keyword>
<dbReference type="SUPFAM" id="SSF50630">
    <property type="entry name" value="Acid proteases"/>
    <property type="match status" value="1"/>
</dbReference>
<dbReference type="CDD" id="cd05483">
    <property type="entry name" value="retropepsin_like_bacteria"/>
    <property type="match status" value="1"/>
</dbReference>
<dbReference type="AlphaFoldDB" id="A0A9J6ZYL9"/>
<dbReference type="KEGG" id="eps:L0Y14_01020"/>
<keyword evidence="1" id="KW-1133">Transmembrane helix</keyword>
<evidence type="ECO:0000256" key="1">
    <source>
        <dbReference type="SAM" id="Phobius"/>
    </source>
</evidence>
<dbReference type="NCBIfam" id="TIGR02281">
    <property type="entry name" value="clan_AA_DTGA"/>
    <property type="match status" value="1"/>
</dbReference>
<gene>
    <name evidence="2" type="ORF">L0Y14_01020</name>
</gene>
<keyword evidence="1" id="KW-0812">Transmembrane</keyword>
<dbReference type="Pfam" id="PF13975">
    <property type="entry name" value="gag-asp_proteas"/>
    <property type="match status" value="1"/>
</dbReference>
<evidence type="ECO:0000313" key="2">
    <source>
        <dbReference type="EMBL" id="USF87861.1"/>
    </source>
</evidence>
<keyword evidence="2" id="KW-0645">Protease</keyword>
<dbReference type="GO" id="GO:0004190">
    <property type="term" value="F:aspartic-type endopeptidase activity"/>
    <property type="evidence" value="ECO:0007669"/>
    <property type="project" value="InterPro"/>
</dbReference>
<dbReference type="PROSITE" id="PS00141">
    <property type="entry name" value="ASP_PROTEASE"/>
    <property type="match status" value="1"/>
</dbReference>
<sequence>MSPASNGTPETPQTTGIGRGMTLAAWVLLLGLFALLFSGLLERQHNPNHELLVVEGEQGGAEVVLQRNSRGHYLAPGRINGVPVLFLLDTGATNVALSERLAERIGLPRGASSLSVTANGTVRSWLTRLNRVELGPLSMSGVEASVLPGMAGDEVLLGMSFLKHLELQQQGDKLILRPPG</sequence>
<feature type="transmembrane region" description="Helical" evidence="1">
    <location>
        <begin position="20"/>
        <end position="41"/>
    </location>
</feature>
<dbReference type="InterPro" id="IPR021109">
    <property type="entry name" value="Peptidase_aspartic_dom_sf"/>
</dbReference>
<dbReference type="RefSeq" id="WP_005959151.1">
    <property type="nucleotide sequence ID" value="NZ_CP090569.1"/>
</dbReference>
<accession>A0A9J6ZYL9</accession>
<organism evidence="2 3">
    <name type="scientific">Candidatus Endoriftia persephonae</name>
    <dbReference type="NCBI Taxonomy" id="393765"/>
    <lineage>
        <taxon>Bacteria</taxon>
        <taxon>Pseudomonadati</taxon>
        <taxon>Pseudomonadota</taxon>
        <taxon>Gammaproteobacteria</taxon>
        <taxon>Chromatiales</taxon>
        <taxon>Sedimenticolaceae</taxon>
        <taxon>Candidatus Endoriftia</taxon>
    </lineage>
</organism>
<dbReference type="InterPro" id="IPR011969">
    <property type="entry name" value="Clan_AA_Asp_peptidase_C"/>
</dbReference>
<evidence type="ECO:0000313" key="3">
    <source>
        <dbReference type="Proteomes" id="UP001056649"/>
    </source>
</evidence>
<protein>
    <submittedName>
        <fullName evidence="2">TIGR02281 family clan AA aspartic protease</fullName>
        <ecNumber evidence="2">3.4.23.-</ecNumber>
    </submittedName>
</protein>
<dbReference type="Proteomes" id="UP001056649">
    <property type="component" value="Chromosome"/>
</dbReference>
<dbReference type="InterPro" id="IPR034122">
    <property type="entry name" value="Retropepsin-like_bacterial"/>
</dbReference>
<dbReference type="GO" id="GO:0006508">
    <property type="term" value="P:proteolysis"/>
    <property type="evidence" value="ECO:0007669"/>
    <property type="project" value="UniProtKB-KW"/>
</dbReference>
<keyword evidence="3" id="KW-1185">Reference proteome</keyword>
<dbReference type="Gene3D" id="2.40.70.10">
    <property type="entry name" value="Acid Proteases"/>
    <property type="match status" value="1"/>
</dbReference>
<dbReference type="EMBL" id="CP090569">
    <property type="protein sequence ID" value="USF87861.1"/>
    <property type="molecule type" value="Genomic_DNA"/>
</dbReference>
<name>A0A9J6ZYL9_9GAMM</name>